<name>A0A2T4UFT6_9ACTN</name>
<dbReference type="Gene3D" id="3.40.640.10">
    <property type="entry name" value="Type I PLP-dependent aspartate aminotransferase-like (Major domain)"/>
    <property type="match status" value="1"/>
</dbReference>
<dbReference type="CDD" id="cd00609">
    <property type="entry name" value="AAT_like"/>
    <property type="match status" value="1"/>
</dbReference>
<evidence type="ECO:0000256" key="4">
    <source>
        <dbReference type="ARBA" id="ARBA00023125"/>
    </source>
</evidence>
<keyword evidence="4" id="KW-0238">DNA-binding</keyword>
<comment type="similarity">
    <text evidence="1">In the C-terminal section; belongs to the class-I pyridoxal-phosphate-dependent aminotransferase family.</text>
</comment>
<dbReference type="InterPro" id="IPR015424">
    <property type="entry name" value="PyrdxlP-dep_Trfase"/>
</dbReference>
<keyword evidence="3" id="KW-0805">Transcription regulation</keyword>
<dbReference type="InterPro" id="IPR036390">
    <property type="entry name" value="WH_DNA-bd_sf"/>
</dbReference>
<evidence type="ECO:0000256" key="5">
    <source>
        <dbReference type="ARBA" id="ARBA00023163"/>
    </source>
</evidence>
<protein>
    <submittedName>
        <fullName evidence="8">GntR family transcriptional regulator</fullName>
    </submittedName>
</protein>
<evidence type="ECO:0000313" key="8">
    <source>
        <dbReference type="EMBL" id="PTL56638.1"/>
    </source>
</evidence>
<dbReference type="GO" id="GO:0003700">
    <property type="term" value="F:DNA-binding transcription factor activity"/>
    <property type="evidence" value="ECO:0007669"/>
    <property type="project" value="InterPro"/>
</dbReference>
<evidence type="ECO:0000256" key="6">
    <source>
        <dbReference type="SAM" id="MobiDB-lite"/>
    </source>
</evidence>
<sequence length="486" mass="51328">MPVEESNRGPEVLLAVRRTADAPPLGAQVEAGLRAAVRDGRLRPGDRLPPSRTLARDLGVSRRLVVDAYDQLVAEAWLEARVGAGTFVRRALPAHPDGARAAPPDDPVPAPTGVPATARPDGRPRIDFFPGHPDLAAFPRADWQRATRAALRELPDAALGYADPRGLRELRVALAALLARTRGVVCRPGQIVLCQGVVQALGLLVRATGGPGGPVRVAVEDPYLHEHRDVLHHAGAEVVPVPVDELGVRDEAVAAARPDLALVTPAHQCPTGVVLAAGRRVALARWAERHDALLVEDDYDAEYRYDRAPVAALQALAPRQVVYLGSTSKTLAPGLRLAWMVVPEDRLAAVVQAKRYADGGSPVLEQAAFARLLAAGAYDRHVRAARRRQRGRRDALVAAVARELDGARVDGVAAGLHALVRLPAAVDAAALVAAARARDVGVYPLSAYRADPPAKTAAVVLGYGALGEAAIAQGVRGLAAALRDVR</sequence>
<dbReference type="InterPro" id="IPR036388">
    <property type="entry name" value="WH-like_DNA-bd_sf"/>
</dbReference>
<gene>
    <name evidence="8" type="ORF">C7Y72_16965</name>
</gene>
<dbReference type="GO" id="GO:0003677">
    <property type="term" value="F:DNA binding"/>
    <property type="evidence" value="ECO:0007669"/>
    <property type="project" value="UniProtKB-KW"/>
</dbReference>
<dbReference type="SUPFAM" id="SSF46785">
    <property type="entry name" value="Winged helix' DNA-binding domain"/>
    <property type="match status" value="1"/>
</dbReference>
<dbReference type="AlphaFoldDB" id="A0A2T4UFT6"/>
<dbReference type="InterPro" id="IPR004839">
    <property type="entry name" value="Aminotransferase_I/II_large"/>
</dbReference>
<dbReference type="RefSeq" id="WP_107570357.1">
    <property type="nucleotide sequence ID" value="NZ_PYYB01000002.1"/>
</dbReference>
<dbReference type="PANTHER" id="PTHR46577">
    <property type="entry name" value="HTH-TYPE TRANSCRIPTIONAL REGULATORY PROTEIN GABR"/>
    <property type="match status" value="1"/>
</dbReference>
<keyword evidence="2" id="KW-0663">Pyridoxal phosphate</keyword>
<dbReference type="InterPro" id="IPR051446">
    <property type="entry name" value="HTH_trans_reg/aminotransferase"/>
</dbReference>
<feature type="region of interest" description="Disordered" evidence="6">
    <location>
        <begin position="95"/>
        <end position="124"/>
    </location>
</feature>
<dbReference type="PROSITE" id="PS50949">
    <property type="entry name" value="HTH_GNTR"/>
    <property type="match status" value="1"/>
</dbReference>
<dbReference type="Pfam" id="PF00392">
    <property type="entry name" value="GntR"/>
    <property type="match status" value="1"/>
</dbReference>
<dbReference type="SUPFAM" id="SSF53383">
    <property type="entry name" value="PLP-dependent transferases"/>
    <property type="match status" value="1"/>
</dbReference>
<evidence type="ECO:0000256" key="2">
    <source>
        <dbReference type="ARBA" id="ARBA00022898"/>
    </source>
</evidence>
<organism evidence="8 9">
    <name type="scientific">Paraconexibacter algicola</name>
    <dbReference type="NCBI Taxonomy" id="2133960"/>
    <lineage>
        <taxon>Bacteria</taxon>
        <taxon>Bacillati</taxon>
        <taxon>Actinomycetota</taxon>
        <taxon>Thermoleophilia</taxon>
        <taxon>Solirubrobacterales</taxon>
        <taxon>Paraconexibacteraceae</taxon>
        <taxon>Paraconexibacter</taxon>
    </lineage>
</organism>
<dbReference type="Pfam" id="PF00155">
    <property type="entry name" value="Aminotran_1_2"/>
    <property type="match status" value="1"/>
</dbReference>
<keyword evidence="5" id="KW-0804">Transcription</keyword>
<keyword evidence="9" id="KW-1185">Reference proteome</keyword>
<dbReference type="Gene3D" id="1.10.10.10">
    <property type="entry name" value="Winged helix-like DNA-binding domain superfamily/Winged helix DNA-binding domain"/>
    <property type="match status" value="1"/>
</dbReference>
<dbReference type="InterPro" id="IPR015421">
    <property type="entry name" value="PyrdxlP-dep_Trfase_major"/>
</dbReference>
<dbReference type="EMBL" id="PYYB01000002">
    <property type="protein sequence ID" value="PTL56638.1"/>
    <property type="molecule type" value="Genomic_DNA"/>
</dbReference>
<dbReference type="Proteomes" id="UP000240739">
    <property type="component" value="Unassembled WGS sequence"/>
</dbReference>
<evidence type="ECO:0000256" key="1">
    <source>
        <dbReference type="ARBA" id="ARBA00005384"/>
    </source>
</evidence>
<dbReference type="GO" id="GO:0030170">
    <property type="term" value="F:pyridoxal phosphate binding"/>
    <property type="evidence" value="ECO:0007669"/>
    <property type="project" value="InterPro"/>
</dbReference>
<dbReference type="SMART" id="SM00345">
    <property type="entry name" value="HTH_GNTR"/>
    <property type="match status" value="1"/>
</dbReference>
<evidence type="ECO:0000256" key="3">
    <source>
        <dbReference type="ARBA" id="ARBA00023015"/>
    </source>
</evidence>
<dbReference type="InterPro" id="IPR000524">
    <property type="entry name" value="Tscrpt_reg_HTH_GntR"/>
</dbReference>
<evidence type="ECO:0000313" key="9">
    <source>
        <dbReference type="Proteomes" id="UP000240739"/>
    </source>
</evidence>
<feature type="domain" description="HTH gntR-type" evidence="7">
    <location>
        <begin position="23"/>
        <end position="91"/>
    </location>
</feature>
<dbReference type="OrthoDB" id="594134at2"/>
<comment type="caution">
    <text evidence="8">The sequence shown here is derived from an EMBL/GenBank/DDBJ whole genome shotgun (WGS) entry which is preliminary data.</text>
</comment>
<proteinExistence type="inferred from homology"/>
<dbReference type="CDD" id="cd07377">
    <property type="entry name" value="WHTH_GntR"/>
    <property type="match status" value="1"/>
</dbReference>
<reference evidence="8 9" key="1">
    <citation type="submission" date="2018-03" db="EMBL/GenBank/DDBJ databases">
        <title>Aquarubrobacter algicola gen. nov., sp. nov., a novel actinobacterium isolated from shallow eutrophic lake during the end of cyanobacterial harmful algal blooms.</title>
        <authorList>
            <person name="Chun S.J."/>
        </authorList>
    </citation>
    <scope>NUCLEOTIDE SEQUENCE [LARGE SCALE GENOMIC DNA]</scope>
    <source>
        <strain evidence="8 9">Seoho-28</strain>
    </source>
</reference>
<evidence type="ECO:0000259" key="7">
    <source>
        <dbReference type="PROSITE" id="PS50949"/>
    </source>
</evidence>
<accession>A0A2T4UFT6</accession>
<dbReference type="PANTHER" id="PTHR46577:SF1">
    <property type="entry name" value="HTH-TYPE TRANSCRIPTIONAL REGULATORY PROTEIN GABR"/>
    <property type="match status" value="1"/>
</dbReference>